<dbReference type="InParanoid" id="A0A078B9S0"/>
<dbReference type="Proteomes" id="UP000039865">
    <property type="component" value="Unassembled WGS sequence"/>
</dbReference>
<dbReference type="OMA" id="YMWLANA"/>
<proteinExistence type="inferred from homology"/>
<dbReference type="PROSITE" id="PS50833">
    <property type="entry name" value="BRIX"/>
    <property type="match status" value="1"/>
</dbReference>
<dbReference type="Pfam" id="PF04427">
    <property type="entry name" value="Brix"/>
    <property type="match status" value="1"/>
</dbReference>
<name>A0A078B9S0_STYLE</name>
<evidence type="ECO:0000256" key="1">
    <source>
        <dbReference type="ARBA" id="ARBA00004604"/>
    </source>
</evidence>
<dbReference type="InterPro" id="IPR007109">
    <property type="entry name" value="Brix"/>
</dbReference>
<dbReference type="GO" id="GO:0019843">
    <property type="term" value="F:rRNA binding"/>
    <property type="evidence" value="ECO:0007669"/>
    <property type="project" value="InterPro"/>
</dbReference>
<evidence type="ECO:0000256" key="3">
    <source>
        <dbReference type="ARBA" id="ARBA00022517"/>
    </source>
</evidence>
<evidence type="ECO:0000256" key="2">
    <source>
        <dbReference type="ARBA" id="ARBA00006369"/>
    </source>
</evidence>
<dbReference type="GO" id="GO:0000027">
    <property type="term" value="P:ribosomal large subunit assembly"/>
    <property type="evidence" value="ECO:0007669"/>
    <property type="project" value="TreeGrafter"/>
</dbReference>
<dbReference type="SUPFAM" id="SSF52954">
    <property type="entry name" value="Class II aaRS ABD-related"/>
    <property type="match status" value="1"/>
</dbReference>
<dbReference type="SMART" id="SM00879">
    <property type="entry name" value="Brix"/>
    <property type="match status" value="1"/>
</dbReference>
<dbReference type="GO" id="GO:0006364">
    <property type="term" value="P:rRNA processing"/>
    <property type="evidence" value="ECO:0007669"/>
    <property type="project" value="InterPro"/>
</dbReference>
<dbReference type="OrthoDB" id="1638493at2759"/>
<dbReference type="InterPro" id="IPR026532">
    <property type="entry name" value="BRX1"/>
</dbReference>
<feature type="domain" description="Brix" evidence="6">
    <location>
        <begin position="97"/>
        <end position="298"/>
    </location>
</feature>
<feature type="region of interest" description="Disordered" evidence="5">
    <location>
        <begin position="16"/>
        <end position="74"/>
    </location>
</feature>
<feature type="compositionally biased region" description="Basic and acidic residues" evidence="5">
    <location>
        <begin position="16"/>
        <end position="30"/>
    </location>
</feature>
<evidence type="ECO:0000256" key="4">
    <source>
        <dbReference type="ARBA" id="ARBA00023242"/>
    </source>
</evidence>
<reference evidence="7 8" key="1">
    <citation type="submission" date="2014-06" db="EMBL/GenBank/DDBJ databases">
        <authorList>
            <person name="Swart Estienne"/>
        </authorList>
    </citation>
    <scope>NUCLEOTIDE SEQUENCE [LARGE SCALE GENOMIC DNA]</scope>
    <source>
        <strain evidence="7 8">130c</strain>
    </source>
</reference>
<evidence type="ECO:0000259" key="6">
    <source>
        <dbReference type="PROSITE" id="PS50833"/>
    </source>
</evidence>
<accession>A0A078B9S0</accession>
<keyword evidence="4" id="KW-0539">Nucleus</keyword>
<dbReference type="FunCoup" id="A0A078B9S0">
    <property type="interactions" value="474"/>
</dbReference>
<dbReference type="EMBL" id="CCKQ01019165">
    <property type="protein sequence ID" value="CDW91179.1"/>
    <property type="molecule type" value="Genomic_DNA"/>
</dbReference>
<dbReference type="PANTHER" id="PTHR13634:SF0">
    <property type="entry name" value="RIBOSOME BIOGENESIS PROTEIN BRX1 HOMOLOG"/>
    <property type="match status" value="1"/>
</dbReference>
<evidence type="ECO:0000313" key="8">
    <source>
        <dbReference type="Proteomes" id="UP000039865"/>
    </source>
</evidence>
<dbReference type="GO" id="GO:0005730">
    <property type="term" value="C:nucleolus"/>
    <property type="evidence" value="ECO:0007669"/>
    <property type="project" value="UniProtKB-SubCell"/>
</dbReference>
<comment type="similarity">
    <text evidence="2">Belongs to the BRX1 family.</text>
</comment>
<keyword evidence="3" id="KW-0690">Ribosome biogenesis</keyword>
<evidence type="ECO:0000256" key="5">
    <source>
        <dbReference type="SAM" id="MobiDB-lite"/>
    </source>
</evidence>
<keyword evidence="8" id="KW-1185">Reference proteome</keyword>
<sequence length="355" mass="41721">MSTAFKKAQKLEKLNKSKFEEDLDEKKQIDSDSSSVDESSDSDIEDKKQDQSLNKKKLGAKDLNIDDEQDESEKKNEYELSAFKDQDPLSKDWKNRQRTLVLCARGVNSRFRHLMSDIIDLLPHGKKENKVERKIAKDAIDDLCFQRSCNNCIYFEQRKKSDYFMWLMKSPEGPSIKFAVQNLHTSDELKLTGNCLKFSRPMLSFDNSFDSSPFLQLVKEMLSQAFTTPKNHPKSKPFIDHVLSFSYYDDRVWFRNYQIVNQHEEKFTAEDDIEKLMLIEIGPRFCLQPIKAFDDTMGGEALWQNQKYITPSKLRSRKFEQFVKRRHQKEDRKQYKEVVTKGGHDPDAYLQDAFI</sequence>
<protein>
    <recommendedName>
        <fullName evidence="6">Brix domain-containing protein</fullName>
    </recommendedName>
</protein>
<dbReference type="AlphaFoldDB" id="A0A078B9S0"/>
<organism evidence="7 8">
    <name type="scientific">Stylonychia lemnae</name>
    <name type="common">Ciliate</name>
    <dbReference type="NCBI Taxonomy" id="5949"/>
    <lineage>
        <taxon>Eukaryota</taxon>
        <taxon>Sar</taxon>
        <taxon>Alveolata</taxon>
        <taxon>Ciliophora</taxon>
        <taxon>Intramacronucleata</taxon>
        <taxon>Spirotrichea</taxon>
        <taxon>Stichotrichia</taxon>
        <taxon>Sporadotrichida</taxon>
        <taxon>Oxytrichidae</taxon>
        <taxon>Stylonychinae</taxon>
        <taxon>Stylonychia</taxon>
    </lineage>
</organism>
<dbReference type="PANTHER" id="PTHR13634">
    <property type="entry name" value="RIBOSOME BIOGENESIS PROTEIN BRIX"/>
    <property type="match status" value="1"/>
</dbReference>
<gene>
    <name evidence="7" type="primary">Contig11111.g11875</name>
    <name evidence="7" type="ORF">STYLEM_20331</name>
</gene>
<comment type="subcellular location">
    <subcellularLocation>
        <location evidence="1">Nucleus</location>
        <location evidence="1">Nucleolus</location>
    </subcellularLocation>
</comment>
<evidence type="ECO:0000313" key="7">
    <source>
        <dbReference type="EMBL" id="CDW91179.1"/>
    </source>
</evidence>